<dbReference type="SMART" id="SM00448">
    <property type="entry name" value="REC"/>
    <property type="match status" value="1"/>
</dbReference>
<evidence type="ECO:0000256" key="1">
    <source>
        <dbReference type="ARBA" id="ARBA00023012"/>
    </source>
</evidence>
<dbReference type="SMART" id="SM01043">
    <property type="entry name" value="BTAD"/>
    <property type="match status" value="1"/>
</dbReference>
<proteinExistence type="predicted"/>
<dbReference type="InterPro" id="IPR011006">
    <property type="entry name" value="CheY-like_superfamily"/>
</dbReference>
<evidence type="ECO:0000256" key="5">
    <source>
        <dbReference type="PROSITE-ProRule" id="PRU00169"/>
    </source>
</evidence>
<dbReference type="PANTHER" id="PTHR35807:SF2">
    <property type="entry name" value="TRANSCRIPTIONAL ACTIVATOR DOMAIN"/>
    <property type="match status" value="1"/>
</dbReference>
<dbReference type="Gene3D" id="3.40.50.2300">
    <property type="match status" value="1"/>
</dbReference>
<evidence type="ECO:0000256" key="3">
    <source>
        <dbReference type="ARBA" id="ARBA00023125"/>
    </source>
</evidence>
<dbReference type="SUPFAM" id="SSF48452">
    <property type="entry name" value="TPR-like"/>
    <property type="match status" value="1"/>
</dbReference>
<accession>A0A3T1DED8</accession>
<gene>
    <name evidence="7" type="ORF">KCTCHS21_58610</name>
</gene>
<dbReference type="GO" id="GO:0006355">
    <property type="term" value="P:regulation of DNA-templated transcription"/>
    <property type="evidence" value="ECO:0007669"/>
    <property type="project" value="InterPro"/>
</dbReference>
<keyword evidence="2" id="KW-0805">Transcription regulation</keyword>
<dbReference type="SUPFAM" id="SSF52172">
    <property type="entry name" value="CheY-like"/>
    <property type="match status" value="1"/>
</dbReference>
<dbReference type="Proteomes" id="UP000289856">
    <property type="component" value="Chromosome"/>
</dbReference>
<dbReference type="RefSeq" id="WP_130615962.1">
    <property type="nucleotide sequence ID" value="NZ_AP019400.1"/>
</dbReference>
<dbReference type="Pfam" id="PF00072">
    <property type="entry name" value="Response_reg"/>
    <property type="match status" value="1"/>
</dbReference>
<keyword evidence="3 7" id="KW-0238">DNA-binding</keyword>
<sequence>MKVIIMDDENAMHLIMRRMLAKIVGVEIVGSFHETTSAMTFLDEHEVDLAFLDISMPRENGIDFARRLRENGKQTKLVFVTSHKEYALSAFDVYAFDYILKPVEQARIHKTVQRAQLSVKPTEMVLVEKASSSTVHDVIINCLGGVEIRSERAAVAKWNSKKSAELFGYLLIHQGRLVSRARLIEDIFAGMPQKNAEIYLNTTVYKIRKILEMYGLKESLYSDSNHYALNLNDANVDIISFEEGYRNMDAIDDTNIEEAIKLEQLYKGDLFGDRAFPWAWSEVERFSLMYTSLTQQLCSALLNRGDTSGAILLLLRLIARNELDEQSIELLMMAYAAQKNKEALTQLYMRFTETLHQEMGVSPSFATTTLYRELLTELDS</sequence>
<dbReference type="AlphaFoldDB" id="A0A3T1DED8"/>
<evidence type="ECO:0000259" key="6">
    <source>
        <dbReference type="PROSITE" id="PS50110"/>
    </source>
</evidence>
<keyword evidence="5" id="KW-0597">Phosphoprotein</keyword>
<protein>
    <submittedName>
        <fullName evidence="7">DNA-binding response regulator</fullName>
    </submittedName>
</protein>
<dbReference type="PANTHER" id="PTHR35807">
    <property type="entry name" value="TRANSCRIPTIONAL REGULATOR REDD-RELATED"/>
    <property type="match status" value="1"/>
</dbReference>
<dbReference type="InterPro" id="IPR016032">
    <property type="entry name" value="Sig_transdc_resp-reg_C-effctor"/>
</dbReference>
<dbReference type="GO" id="GO:0000160">
    <property type="term" value="P:phosphorelay signal transduction system"/>
    <property type="evidence" value="ECO:0007669"/>
    <property type="project" value="UniProtKB-KW"/>
</dbReference>
<dbReference type="OrthoDB" id="3190595at2"/>
<keyword evidence="1" id="KW-0902">Two-component regulatory system</keyword>
<dbReference type="Pfam" id="PF03704">
    <property type="entry name" value="BTAD"/>
    <property type="match status" value="1"/>
</dbReference>
<dbReference type="GO" id="GO:0003677">
    <property type="term" value="F:DNA binding"/>
    <property type="evidence" value="ECO:0007669"/>
    <property type="project" value="UniProtKB-KW"/>
</dbReference>
<dbReference type="InterPro" id="IPR011990">
    <property type="entry name" value="TPR-like_helical_dom_sf"/>
</dbReference>
<feature type="domain" description="Response regulatory" evidence="6">
    <location>
        <begin position="2"/>
        <end position="116"/>
    </location>
</feature>
<evidence type="ECO:0000256" key="2">
    <source>
        <dbReference type="ARBA" id="ARBA00023015"/>
    </source>
</evidence>
<dbReference type="Gene3D" id="1.10.10.10">
    <property type="entry name" value="Winged helix-like DNA-binding domain superfamily/Winged helix DNA-binding domain"/>
    <property type="match status" value="1"/>
</dbReference>
<feature type="modified residue" description="4-aspartylphosphate" evidence="5">
    <location>
        <position position="53"/>
    </location>
</feature>
<organism evidence="7 8">
    <name type="scientific">Cohnella abietis</name>
    <dbReference type="NCBI Taxonomy" id="2507935"/>
    <lineage>
        <taxon>Bacteria</taxon>
        <taxon>Bacillati</taxon>
        <taxon>Bacillota</taxon>
        <taxon>Bacilli</taxon>
        <taxon>Bacillales</taxon>
        <taxon>Paenibacillaceae</taxon>
        <taxon>Cohnella</taxon>
    </lineage>
</organism>
<evidence type="ECO:0000313" key="8">
    <source>
        <dbReference type="Proteomes" id="UP000289856"/>
    </source>
</evidence>
<evidence type="ECO:0000256" key="4">
    <source>
        <dbReference type="ARBA" id="ARBA00023163"/>
    </source>
</evidence>
<dbReference type="InterPro" id="IPR001789">
    <property type="entry name" value="Sig_transdc_resp-reg_receiver"/>
</dbReference>
<dbReference type="SUPFAM" id="SSF46894">
    <property type="entry name" value="C-terminal effector domain of the bipartite response regulators"/>
    <property type="match status" value="1"/>
</dbReference>
<dbReference type="Gene3D" id="1.25.40.10">
    <property type="entry name" value="Tetratricopeptide repeat domain"/>
    <property type="match status" value="1"/>
</dbReference>
<dbReference type="PROSITE" id="PS50110">
    <property type="entry name" value="RESPONSE_REGULATORY"/>
    <property type="match status" value="1"/>
</dbReference>
<reference evidence="7 8" key="1">
    <citation type="submission" date="2019-01" db="EMBL/GenBank/DDBJ databases">
        <title>Complete genome sequence of Cohnella hallensis HS21 isolated from Korean fir (Abies koreana) rhizospheric soil.</title>
        <authorList>
            <person name="Jiang L."/>
            <person name="Kang S.W."/>
            <person name="Kim S."/>
            <person name="Jung J."/>
            <person name="Kim C.Y."/>
            <person name="Kim D.H."/>
            <person name="Kim S.W."/>
            <person name="Lee J."/>
        </authorList>
    </citation>
    <scope>NUCLEOTIDE SEQUENCE [LARGE SCALE GENOMIC DNA]</scope>
    <source>
        <strain evidence="7 8">HS21</strain>
    </source>
</reference>
<evidence type="ECO:0000313" key="7">
    <source>
        <dbReference type="EMBL" id="BBI36462.1"/>
    </source>
</evidence>
<name>A0A3T1DED8_9BACL</name>
<keyword evidence="4" id="KW-0804">Transcription</keyword>
<dbReference type="EMBL" id="AP019400">
    <property type="protein sequence ID" value="BBI36462.1"/>
    <property type="molecule type" value="Genomic_DNA"/>
</dbReference>
<dbReference type="KEGG" id="cohn:KCTCHS21_58610"/>
<keyword evidence="8" id="KW-1185">Reference proteome</keyword>
<dbReference type="InterPro" id="IPR005158">
    <property type="entry name" value="BTAD"/>
</dbReference>
<dbReference type="InterPro" id="IPR051677">
    <property type="entry name" value="AfsR-DnrI-RedD_regulator"/>
</dbReference>
<dbReference type="InterPro" id="IPR036388">
    <property type="entry name" value="WH-like_DNA-bd_sf"/>
</dbReference>